<dbReference type="InterPro" id="IPR001611">
    <property type="entry name" value="Leu-rich_rpt"/>
</dbReference>
<feature type="region of interest" description="Disordered" evidence="4">
    <location>
        <begin position="416"/>
        <end position="447"/>
    </location>
</feature>
<dbReference type="Pfam" id="PF13855">
    <property type="entry name" value="LRR_8"/>
    <property type="match status" value="2"/>
</dbReference>
<comment type="caution">
    <text evidence="7">The sequence shown here is derived from an EMBL/GenBank/DDBJ whole genome shotgun (WGS) entry which is preliminary data.</text>
</comment>
<dbReference type="PRINTS" id="PR00019">
    <property type="entry name" value="LEURICHRPT"/>
</dbReference>
<protein>
    <recommendedName>
        <fullName evidence="6">LRRCT domain-containing protein</fullName>
    </recommendedName>
</protein>
<dbReference type="InterPro" id="IPR032675">
    <property type="entry name" value="LRR_dom_sf"/>
</dbReference>
<dbReference type="SUPFAM" id="SSF52058">
    <property type="entry name" value="L domain-like"/>
    <property type="match status" value="1"/>
</dbReference>
<dbReference type="Pfam" id="PF01463">
    <property type="entry name" value="LRRCT"/>
    <property type="match status" value="2"/>
</dbReference>
<evidence type="ECO:0000313" key="7">
    <source>
        <dbReference type="EMBL" id="CAB1441063.1"/>
    </source>
</evidence>
<dbReference type="SMART" id="SM00082">
    <property type="entry name" value="LRRCT"/>
    <property type="match status" value="2"/>
</dbReference>
<accession>A0A9N7YX90</accession>
<keyword evidence="1" id="KW-0433">Leucine-rich repeat</keyword>
<dbReference type="EMBL" id="CADEAL010002557">
    <property type="protein sequence ID" value="CAB1441063.1"/>
    <property type="molecule type" value="Genomic_DNA"/>
</dbReference>
<evidence type="ECO:0000313" key="8">
    <source>
        <dbReference type="Proteomes" id="UP001153269"/>
    </source>
</evidence>
<dbReference type="Proteomes" id="UP001153269">
    <property type="component" value="Unassembled WGS sequence"/>
</dbReference>
<dbReference type="Gene3D" id="3.80.10.10">
    <property type="entry name" value="Ribonuclease Inhibitor"/>
    <property type="match status" value="2"/>
</dbReference>
<dbReference type="InterPro" id="IPR003591">
    <property type="entry name" value="Leu-rich_rpt_typical-subtyp"/>
</dbReference>
<evidence type="ECO:0000256" key="2">
    <source>
        <dbReference type="ARBA" id="ARBA00022729"/>
    </source>
</evidence>
<feature type="domain" description="LRRCT" evidence="6">
    <location>
        <begin position="360"/>
        <end position="411"/>
    </location>
</feature>
<proteinExistence type="predicted"/>
<evidence type="ECO:0000256" key="4">
    <source>
        <dbReference type="SAM" id="MobiDB-lite"/>
    </source>
</evidence>
<dbReference type="SMART" id="SM00369">
    <property type="entry name" value="LRR_TYP"/>
    <property type="match status" value="5"/>
</dbReference>
<evidence type="ECO:0000256" key="5">
    <source>
        <dbReference type="SAM" id="SignalP"/>
    </source>
</evidence>
<organism evidence="7 8">
    <name type="scientific">Pleuronectes platessa</name>
    <name type="common">European plaice</name>
    <dbReference type="NCBI Taxonomy" id="8262"/>
    <lineage>
        <taxon>Eukaryota</taxon>
        <taxon>Metazoa</taxon>
        <taxon>Chordata</taxon>
        <taxon>Craniata</taxon>
        <taxon>Vertebrata</taxon>
        <taxon>Euteleostomi</taxon>
        <taxon>Actinopterygii</taxon>
        <taxon>Neopterygii</taxon>
        <taxon>Teleostei</taxon>
        <taxon>Neoteleostei</taxon>
        <taxon>Acanthomorphata</taxon>
        <taxon>Carangaria</taxon>
        <taxon>Pleuronectiformes</taxon>
        <taxon>Pleuronectoidei</taxon>
        <taxon>Pleuronectidae</taxon>
        <taxon>Pleuronectes</taxon>
    </lineage>
</organism>
<gene>
    <name evidence="7" type="ORF">PLEPLA_LOCUS28850</name>
</gene>
<dbReference type="AlphaFoldDB" id="A0A9N7YX90"/>
<feature type="region of interest" description="Disordered" evidence="4">
    <location>
        <begin position="26"/>
        <end position="56"/>
    </location>
</feature>
<evidence type="ECO:0000256" key="1">
    <source>
        <dbReference type="ARBA" id="ARBA00022614"/>
    </source>
</evidence>
<feature type="chain" id="PRO_5040160509" description="LRRCT domain-containing protein" evidence="5">
    <location>
        <begin position="23"/>
        <end position="461"/>
    </location>
</feature>
<keyword evidence="8" id="KW-1185">Reference proteome</keyword>
<name>A0A9N7YX90_PLEPL</name>
<evidence type="ECO:0000259" key="6">
    <source>
        <dbReference type="SMART" id="SM00082"/>
    </source>
</evidence>
<reference evidence="7" key="1">
    <citation type="submission" date="2020-03" db="EMBL/GenBank/DDBJ databases">
        <authorList>
            <person name="Weist P."/>
        </authorList>
    </citation>
    <scope>NUCLEOTIDE SEQUENCE</scope>
</reference>
<dbReference type="PANTHER" id="PTHR24369:SF213">
    <property type="entry name" value="INSULIN LIKE GROWTH FACTOR BINDING PROTEIN ACID LABILE SUBUNIT"/>
    <property type="match status" value="1"/>
</dbReference>
<evidence type="ECO:0000256" key="3">
    <source>
        <dbReference type="ARBA" id="ARBA00022737"/>
    </source>
</evidence>
<dbReference type="InterPro" id="IPR050541">
    <property type="entry name" value="LRR_TM_domain-containing"/>
</dbReference>
<dbReference type="GO" id="GO:0005886">
    <property type="term" value="C:plasma membrane"/>
    <property type="evidence" value="ECO:0007669"/>
    <property type="project" value="TreeGrafter"/>
</dbReference>
<dbReference type="PROSITE" id="PS51450">
    <property type="entry name" value="LRR"/>
    <property type="match status" value="3"/>
</dbReference>
<dbReference type="InterPro" id="IPR000483">
    <property type="entry name" value="Cys-rich_flank_reg_C"/>
</dbReference>
<sequence>MHMTSSLLFASLLLLLLPSIDMKRSGKGRGLKGARHKLTGSRVRSNGRHSRSGAHRLLSGNCSESAESGDVFVDCQERGLTSVPNAQTWSRAPKHLLLASNRIKVLREGTFFGYERLTTLDLQQNQISSIEDGAFQGLENLKTLLLQHNRLETLNEEALIPMPNLRYLRLHHNPWNCLCSMDGLIITLQVPSNRNLGNHARCAAPVRLKDRKLKQIDPELLCKASTGFPQDDTPGPLVPVPFRSKPDITTSCHTYHFPQIRIDCSKRGLTEVPTGIAEDVVRIDLSNNLIRHLKAKDFQAARSLRFLNLSHNNIEHIDTGSLSGLLHLHELDLSHNSLHFIKYGVLEDLYFLSELKLGENPWVCDYSIHYMVYWLRLHPRVRQSGLICRSPPEHTGERVEAYVKSYYIVCPKDRQSSRADREQTDPALWPSPMEAQGELEEEELEPSHLRVPQKYTIFRLS</sequence>
<dbReference type="PANTHER" id="PTHR24369">
    <property type="entry name" value="ANTIGEN BSP, PUTATIVE-RELATED"/>
    <property type="match status" value="1"/>
</dbReference>
<feature type="signal peptide" evidence="5">
    <location>
        <begin position="1"/>
        <end position="22"/>
    </location>
</feature>
<feature type="domain" description="LRRCT" evidence="6">
    <location>
        <begin position="173"/>
        <end position="223"/>
    </location>
</feature>
<keyword evidence="2 5" id="KW-0732">Signal</keyword>
<feature type="compositionally biased region" description="Basic residues" evidence="4">
    <location>
        <begin position="26"/>
        <end position="54"/>
    </location>
</feature>
<keyword evidence="3" id="KW-0677">Repeat</keyword>